<feature type="domain" description="Histidine kinase/HSP90-like ATPase" evidence="3">
    <location>
        <begin position="97"/>
        <end position="201"/>
    </location>
</feature>
<keyword evidence="1" id="KW-0808">Transferase</keyword>
<feature type="region of interest" description="Disordered" evidence="2">
    <location>
        <begin position="1"/>
        <end position="36"/>
    </location>
</feature>
<evidence type="ECO:0000313" key="5">
    <source>
        <dbReference type="Proteomes" id="UP001501759"/>
    </source>
</evidence>
<keyword evidence="1" id="KW-0723">Serine/threonine-protein kinase</keyword>
<dbReference type="EMBL" id="BAABKB010000021">
    <property type="protein sequence ID" value="GAA5020329.1"/>
    <property type="molecule type" value="Genomic_DNA"/>
</dbReference>
<reference evidence="5" key="1">
    <citation type="journal article" date="2019" name="Int. J. Syst. Evol. Microbiol.">
        <title>The Global Catalogue of Microorganisms (GCM) 10K type strain sequencing project: providing services to taxonomists for standard genome sequencing and annotation.</title>
        <authorList>
            <consortium name="The Broad Institute Genomics Platform"/>
            <consortium name="The Broad Institute Genome Sequencing Center for Infectious Disease"/>
            <person name="Wu L."/>
            <person name="Ma J."/>
        </authorList>
    </citation>
    <scope>NUCLEOTIDE SEQUENCE [LARGE SCALE GENOMIC DNA]</scope>
    <source>
        <strain evidence="5">JCM 18409</strain>
    </source>
</reference>
<dbReference type="CDD" id="cd16936">
    <property type="entry name" value="HATPase_RsbW-like"/>
    <property type="match status" value="1"/>
</dbReference>
<proteinExistence type="predicted"/>
<keyword evidence="1" id="KW-0418">Kinase</keyword>
<sequence>MTTFRGTRCRPLPDRVSPAPRATMEPAGTARVPRLRRGARPRRIEDVCLRGHRVHVLCAEMDPCRRWHEDDKGSDVAVKAMGWAHSFPMAQGVRAGRQWTRDHLASLPWAADEPDTADAIVLAVSELLTNAHIHAHSDASLVLTWDGECLHVSVHDEDPTLPRQREPEPGETSGRGVGIVRALADDLGTTCQRRGKTVTACFRPSGPWQRDADEGDR</sequence>
<protein>
    <recommendedName>
        <fullName evidence="3">Histidine kinase/HSP90-like ATPase domain-containing protein</fullName>
    </recommendedName>
</protein>
<dbReference type="Pfam" id="PF13581">
    <property type="entry name" value="HATPase_c_2"/>
    <property type="match status" value="1"/>
</dbReference>
<evidence type="ECO:0000313" key="4">
    <source>
        <dbReference type="EMBL" id="GAA5020329.1"/>
    </source>
</evidence>
<accession>A0ABP9J4K4</accession>
<organism evidence="4 5">
    <name type="scientific">Streptomyces siamensis</name>
    <dbReference type="NCBI Taxonomy" id="1274986"/>
    <lineage>
        <taxon>Bacteria</taxon>
        <taxon>Bacillati</taxon>
        <taxon>Actinomycetota</taxon>
        <taxon>Actinomycetes</taxon>
        <taxon>Kitasatosporales</taxon>
        <taxon>Streptomycetaceae</taxon>
        <taxon>Streptomyces</taxon>
    </lineage>
</organism>
<dbReference type="InterPro" id="IPR036890">
    <property type="entry name" value="HATPase_C_sf"/>
</dbReference>
<dbReference type="Proteomes" id="UP001501759">
    <property type="component" value="Unassembled WGS sequence"/>
</dbReference>
<gene>
    <name evidence="4" type="ORF">GCM10023335_49930</name>
</gene>
<dbReference type="Gene3D" id="3.30.565.10">
    <property type="entry name" value="Histidine kinase-like ATPase, C-terminal domain"/>
    <property type="match status" value="1"/>
</dbReference>
<evidence type="ECO:0000256" key="2">
    <source>
        <dbReference type="SAM" id="MobiDB-lite"/>
    </source>
</evidence>
<comment type="caution">
    <text evidence="4">The sequence shown here is derived from an EMBL/GenBank/DDBJ whole genome shotgun (WGS) entry which is preliminary data.</text>
</comment>
<feature type="compositionally biased region" description="Basic and acidic residues" evidence="2">
    <location>
        <begin position="156"/>
        <end position="168"/>
    </location>
</feature>
<evidence type="ECO:0000259" key="3">
    <source>
        <dbReference type="Pfam" id="PF13581"/>
    </source>
</evidence>
<keyword evidence="5" id="KW-1185">Reference proteome</keyword>
<dbReference type="SUPFAM" id="SSF55874">
    <property type="entry name" value="ATPase domain of HSP90 chaperone/DNA topoisomerase II/histidine kinase"/>
    <property type="match status" value="1"/>
</dbReference>
<dbReference type="PANTHER" id="PTHR35526">
    <property type="entry name" value="ANTI-SIGMA-F FACTOR RSBW-RELATED"/>
    <property type="match status" value="1"/>
</dbReference>
<dbReference type="InterPro" id="IPR050267">
    <property type="entry name" value="Anti-sigma-factor_SerPK"/>
</dbReference>
<dbReference type="InterPro" id="IPR003594">
    <property type="entry name" value="HATPase_dom"/>
</dbReference>
<dbReference type="PANTHER" id="PTHR35526:SF3">
    <property type="entry name" value="ANTI-SIGMA-F FACTOR RSBW"/>
    <property type="match status" value="1"/>
</dbReference>
<name>A0ABP9J4K4_9ACTN</name>
<feature type="region of interest" description="Disordered" evidence="2">
    <location>
        <begin position="156"/>
        <end position="177"/>
    </location>
</feature>
<evidence type="ECO:0000256" key="1">
    <source>
        <dbReference type="ARBA" id="ARBA00022527"/>
    </source>
</evidence>